<gene>
    <name evidence="2" type="ORF">FWK35_00019643</name>
</gene>
<evidence type="ECO:0000256" key="1">
    <source>
        <dbReference type="SAM" id="MobiDB-lite"/>
    </source>
</evidence>
<evidence type="ECO:0000313" key="2">
    <source>
        <dbReference type="EMBL" id="KAF0767353.1"/>
    </source>
</evidence>
<proteinExistence type="predicted"/>
<reference evidence="2 3" key="1">
    <citation type="submission" date="2019-08" db="EMBL/GenBank/DDBJ databases">
        <title>Whole genome of Aphis craccivora.</title>
        <authorList>
            <person name="Voronova N.V."/>
            <person name="Shulinski R.S."/>
            <person name="Bandarenka Y.V."/>
            <person name="Zhorov D.G."/>
            <person name="Warner D."/>
        </authorList>
    </citation>
    <scope>NUCLEOTIDE SEQUENCE [LARGE SCALE GENOMIC DNA]</scope>
    <source>
        <strain evidence="2">180601</strain>
        <tissue evidence="2">Whole Body</tissue>
    </source>
</reference>
<feature type="compositionally biased region" description="Basic and acidic residues" evidence="1">
    <location>
        <begin position="126"/>
        <end position="146"/>
    </location>
</feature>
<comment type="caution">
    <text evidence="2">The sequence shown here is derived from an EMBL/GenBank/DDBJ whole genome shotgun (WGS) entry which is preliminary data.</text>
</comment>
<organism evidence="2 3">
    <name type="scientific">Aphis craccivora</name>
    <name type="common">Cowpea aphid</name>
    <dbReference type="NCBI Taxonomy" id="307492"/>
    <lineage>
        <taxon>Eukaryota</taxon>
        <taxon>Metazoa</taxon>
        <taxon>Ecdysozoa</taxon>
        <taxon>Arthropoda</taxon>
        <taxon>Hexapoda</taxon>
        <taxon>Insecta</taxon>
        <taxon>Pterygota</taxon>
        <taxon>Neoptera</taxon>
        <taxon>Paraneoptera</taxon>
        <taxon>Hemiptera</taxon>
        <taxon>Sternorrhyncha</taxon>
        <taxon>Aphidomorpha</taxon>
        <taxon>Aphidoidea</taxon>
        <taxon>Aphididae</taxon>
        <taxon>Aphidini</taxon>
        <taxon>Aphis</taxon>
        <taxon>Aphis</taxon>
    </lineage>
</organism>
<dbReference type="AlphaFoldDB" id="A0A6G0ZA02"/>
<sequence>MYVKIVKTRTRAVCAADRSTLVGAKITAYDDGVHVGGTVGLDRCGAPCEKRGLDQAIERHQPEEAAENLLHSQRDGKQHPIREPSVVRRHGRAAVGGRAGRQLFDGAHHQRGGRVSGIRESQQVADQHREQAARDQEHGRGANHAEEQLQAADAGPVLGPGEQAVPRFGGGAQRGVDVVQGGQHVRGHCVRSYNIVLTTFKKRLFKSNIAGNRIQYSLLRN</sequence>
<keyword evidence="3" id="KW-1185">Reference proteome</keyword>
<feature type="compositionally biased region" description="Basic and acidic residues" evidence="1">
    <location>
        <begin position="72"/>
        <end position="86"/>
    </location>
</feature>
<protein>
    <submittedName>
        <fullName evidence="2">Uncharacterized protein</fullName>
    </submittedName>
</protein>
<evidence type="ECO:0000313" key="3">
    <source>
        <dbReference type="Proteomes" id="UP000478052"/>
    </source>
</evidence>
<dbReference type="Proteomes" id="UP000478052">
    <property type="component" value="Unassembled WGS sequence"/>
</dbReference>
<name>A0A6G0ZA02_APHCR</name>
<dbReference type="EMBL" id="VUJU01000987">
    <property type="protein sequence ID" value="KAF0767353.1"/>
    <property type="molecule type" value="Genomic_DNA"/>
</dbReference>
<accession>A0A6G0ZA02</accession>
<feature type="region of interest" description="Disordered" evidence="1">
    <location>
        <begin position="70"/>
        <end position="146"/>
    </location>
</feature>